<sequence length="605" mass="67654">MFERKWLVIAGEEAGPKSNKMGGIWNVIDAEATTLAALMSSGAIKEDLLPGIIVAGPYYGHSGVDWHKSLNRITDMSGFEPYDGDDELAEALSAMKQKGMEVVSGIRHYKGIPIIYLMFKTNDFCRIMSEYMGTSMCLSDKVKGEAFSFIGLDSMKYENMGNGQEYTHYLNLSYAISEFIRELLTIKAKRAKDFSDQKISEFAASLMPSMHVYLHCHEFGVFYALARLHKLGLSVNSVATYHATLPGRTSGHHSLQKIRDNDSSWDPRVPENMAKLESLSSYADVVTAVGDSTRKEVKLFYGIDSIVVRNGIDDNVMGVSLEKKKKCREKIQNFLSENIHKVYGGISIPSKRILPIFSISRIEIENKGYPDLLDSLMLLDRMVKMEITAGQQDEDTRIVCFIIAAHGPKSNVPDGFPIKLPDELLQGEEMRLQRMIKERELEPGQLITGRRHVAAVLYPQWISDHDGGLNMNSDELMAGCIAGIFPSRYEPFLLTGLEAGKEATPSIVSKVCGFSDALASIKRLVMGMGGVIVVDNIDLPYNETVCDYALSMDYFLDTYIDDKVKYSLLCQEASLLAKEMNWLDPARKYYELLTGVCIVPEEEEN</sequence>
<dbReference type="PANTHER" id="PTHR10176:SF3">
    <property type="entry name" value="GLYCOGEN [STARCH] SYNTHASE"/>
    <property type="match status" value="1"/>
</dbReference>
<organism evidence="3 4">
    <name type="scientific">Methanomethylovorans hollandica (strain DSM 15978 / NBRC 107637 / DMS1)</name>
    <dbReference type="NCBI Taxonomy" id="867904"/>
    <lineage>
        <taxon>Archaea</taxon>
        <taxon>Methanobacteriati</taxon>
        <taxon>Methanobacteriota</taxon>
        <taxon>Stenosarchaea group</taxon>
        <taxon>Methanomicrobia</taxon>
        <taxon>Methanosarcinales</taxon>
        <taxon>Methanosarcinaceae</taxon>
        <taxon>Methanomethylovorans</taxon>
    </lineage>
</organism>
<dbReference type="OrthoDB" id="147154at2157"/>
<dbReference type="PANTHER" id="PTHR10176">
    <property type="entry name" value="GLYCOGEN SYNTHASE"/>
    <property type="match status" value="1"/>
</dbReference>
<accession>L0KW38</accession>
<dbReference type="GO" id="GO:0005737">
    <property type="term" value="C:cytoplasm"/>
    <property type="evidence" value="ECO:0007669"/>
    <property type="project" value="TreeGrafter"/>
</dbReference>
<dbReference type="GeneID" id="14406905"/>
<dbReference type="RefSeq" id="WP_015324497.1">
    <property type="nucleotide sequence ID" value="NC_019977.1"/>
</dbReference>
<dbReference type="AlphaFoldDB" id="L0KW38"/>
<keyword evidence="2 3" id="KW-0808">Transferase</keyword>
<keyword evidence="4" id="KW-1185">Reference proteome</keyword>
<dbReference type="Gene3D" id="3.40.50.2000">
    <property type="entry name" value="Glycogen Phosphorylase B"/>
    <property type="match status" value="2"/>
</dbReference>
<evidence type="ECO:0000256" key="1">
    <source>
        <dbReference type="ARBA" id="ARBA00022676"/>
    </source>
</evidence>
<gene>
    <name evidence="3" type="ordered locus">Metho_1096</name>
</gene>
<dbReference type="HOGENOM" id="CLU_453900_0_0_2"/>
<dbReference type="SUPFAM" id="SSF53756">
    <property type="entry name" value="UDP-Glycosyltransferase/glycogen phosphorylase"/>
    <property type="match status" value="1"/>
</dbReference>
<keyword evidence="1" id="KW-0328">Glycosyltransferase</keyword>
<dbReference type="KEGG" id="mhz:Metho_1096"/>
<evidence type="ECO:0000313" key="3">
    <source>
        <dbReference type="EMBL" id="AGB49331.1"/>
    </source>
</evidence>
<dbReference type="InterPro" id="IPR008631">
    <property type="entry name" value="Glycogen_synth"/>
</dbReference>
<reference evidence="4" key="1">
    <citation type="submission" date="2012-02" db="EMBL/GenBank/DDBJ databases">
        <title>Complete sequence of chromosome of Methanomethylovorans hollandica DSM 15978.</title>
        <authorList>
            <person name="Lucas S."/>
            <person name="Copeland A."/>
            <person name="Lapidus A."/>
            <person name="Glavina del Rio T."/>
            <person name="Dalin E."/>
            <person name="Tice H."/>
            <person name="Bruce D."/>
            <person name="Goodwin L."/>
            <person name="Pitluck S."/>
            <person name="Peters L."/>
            <person name="Mikhailova N."/>
            <person name="Held B."/>
            <person name="Kyrpides N."/>
            <person name="Mavromatis K."/>
            <person name="Ivanova N."/>
            <person name="Brettin T."/>
            <person name="Detter J.C."/>
            <person name="Han C."/>
            <person name="Larimer F."/>
            <person name="Land M."/>
            <person name="Hauser L."/>
            <person name="Markowitz V."/>
            <person name="Cheng J.-F."/>
            <person name="Hugenholtz P."/>
            <person name="Woyke T."/>
            <person name="Wu D."/>
            <person name="Spring S."/>
            <person name="Schroeder M."/>
            <person name="Brambilla E."/>
            <person name="Klenk H.-P."/>
            <person name="Eisen J.A."/>
        </authorList>
    </citation>
    <scope>NUCLEOTIDE SEQUENCE [LARGE SCALE GENOMIC DNA]</scope>
    <source>
        <strain evidence="4">DSM 15978 / NBRC 107637 / DMS1</strain>
    </source>
</reference>
<dbReference type="STRING" id="867904.Metho_1096"/>
<dbReference type="Pfam" id="PF05693">
    <property type="entry name" value="Glycogen_syn"/>
    <property type="match status" value="1"/>
</dbReference>
<name>L0KW38_METHD</name>
<dbReference type="GO" id="GO:0004373">
    <property type="term" value="F:alpha-1,4-glucan glucosyltransferase (UDP-glucose donor) activity"/>
    <property type="evidence" value="ECO:0007669"/>
    <property type="project" value="InterPro"/>
</dbReference>
<dbReference type="EMBL" id="CP003362">
    <property type="protein sequence ID" value="AGB49331.1"/>
    <property type="molecule type" value="Genomic_DNA"/>
</dbReference>
<evidence type="ECO:0000313" key="4">
    <source>
        <dbReference type="Proteomes" id="UP000010866"/>
    </source>
</evidence>
<proteinExistence type="predicted"/>
<dbReference type="GO" id="GO:0005978">
    <property type="term" value="P:glycogen biosynthetic process"/>
    <property type="evidence" value="ECO:0007669"/>
    <property type="project" value="InterPro"/>
</dbReference>
<protein>
    <submittedName>
        <fullName evidence="3">Glycosyltransferase</fullName>
    </submittedName>
</protein>
<evidence type="ECO:0000256" key="2">
    <source>
        <dbReference type="ARBA" id="ARBA00022679"/>
    </source>
</evidence>
<dbReference type="Proteomes" id="UP000010866">
    <property type="component" value="Chromosome"/>
</dbReference>